<dbReference type="SUPFAM" id="SSF55550">
    <property type="entry name" value="SH2 domain"/>
    <property type="match status" value="1"/>
</dbReference>
<dbReference type="SUPFAM" id="SSF158235">
    <property type="entry name" value="SOCS box-like"/>
    <property type="match status" value="1"/>
</dbReference>
<dbReference type="GO" id="GO:0035556">
    <property type="term" value="P:intracellular signal transduction"/>
    <property type="evidence" value="ECO:0007669"/>
    <property type="project" value="InterPro"/>
</dbReference>
<evidence type="ECO:0000256" key="5">
    <source>
        <dbReference type="ARBA" id="ARBA00022786"/>
    </source>
</evidence>
<reference evidence="11" key="3">
    <citation type="submission" date="2025-09" db="UniProtKB">
        <authorList>
            <consortium name="Ensembl"/>
        </authorList>
    </citation>
    <scope>IDENTIFICATION</scope>
</reference>
<dbReference type="GO" id="GO:0046935">
    <property type="term" value="F:1-phosphatidylinositol-3-kinase regulator activity"/>
    <property type="evidence" value="ECO:0007669"/>
    <property type="project" value="TreeGrafter"/>
</dbReference>
<dbReference type="PROSITE" id="PS50225">
    <property type="entry name" value="SOCS"/>
    <property type="match status" value="1"/>
</dbReference>
<dbReference type="SMART" id="SM00969">
    <property type="entry name" value="SOCS_box"/>
    <property type="match status" value="1"/>
</dbReference>
<dbReference type="AlphaFoldDB" id="A0A674N468"/>
<dbReference type="InParanoid" id="A0A674N468"/>
<evidence type="ECO:0000256" key="8">
    <source>
        <dbReference type="SAM" id="Phobius"/>
    </source>
</evidence>
<dbReference type="PANTHER" id="PTHR10155">
    <property type="entry name" value="PHOSPHATIDYLINOSITOL 3-KINASE REGULATORY SUBUNIT"/>
    <property type="match status" value="1"/>
</dbReference>
<dbReference type="GO" id="GO:0016567">
    <property type="term" value="P:protein ubiquitination"/>
    <property type="evidence" value="ECO:0007669"/>
    <property type="project" value="UniProtKB-UniPathway"/>
</dbReference>
<gene>
    <name evidence="11" type="primary">socs8</name>
</gene>
<dbReference type="GO" id="GO:0009968">
    <property type="term" value="P:negative regulation of signal transduction"/>
    <property type="evidence" value="ECO:0007669"/>
    <property type="project" value="UniProtKB-KW"/>
</dbReference>
<dbReference type="Proteomes" id="UP000005226">
    <property type="component" value="Chromosome 19"/>
</dbReference>
<dbReference type="GeneTree" id="ENSGT00940000157392"/>
<keyword evidence="12" id="KW-1185">Reference proteome</keyword>
<name>A0A674N468_TAKRU</name>
<dbReference type="Pfam" id="PF00017">
    <property type="entry name" value="SH2"/>
    <property type="match status" value="1"/>
</dbReference>
<dbReference type="GO" id="GO:0005942">
    <property type="term" value="C:phosphatidylinositol 3-kinase complex"/>
    <property type="evidence" value="ECO:0007669"/>
    <property type="project" value="TreeGrafter"/>
</dbReference>
<proteinExistence type="predicted"/>
<comment type="pathway">
    <text evidence="1">Protein modification; protein ubiquitination.</text>
</comment>
<dbReference type="InterPro" id="IPR035887">
    <property type="entry name" value="CIS_SH2"/>
</dbReference>
<evidence type="ECO:0000313" key="12">
    <source>
        <dbReference type="Proteomes" id="UP000005226"/>
    </source>
</evidence>
<dbReference type="GO" id="GO:0046854">
    <property type="term" value="P:phosphatidylinositol phosphate biosynthetic process"/>
    <property type="evidence" value="ECO:0007669"/>
    <property type="project" value="TreeGrafter"/>
</dbReference>
<evidence type="ECO:0000256" key="1">
    <source>
        <dbReference type="ARBA" id="ARBA00004906"/>
    </source>
</evidence>
<keyword evidence="5" id="KW-0833">Ubl conjugation pathway</keyword>
<evidence type="ECO:0000259" key="10">
    <source>
        <dbReference type="PROSITE" id="PS50225"/>
    </source>
</evidence>
<keyword evidence="4" id="KW-0734">Signal transduction inhibitor</keyword>
<dbReference type="OMA" id="LSEPIMQ"/>
<keyword evidence="8" id="KW-1133">Transmembrane helix</keyword>
<dbReference type="InterPro" id="IPR000980">
    <property type="entry name" value="SH2"/>
</dbReference>
<evidence type="ECO:0000256" key="4">
    <source>
        <dbReference type="ARBA" id="ARBA00022700"/>
    </source>
</evidence>
<dbReference type="Pfam" id="PF07525">
    <property type="entry name" value="SOCS_box"/>
    <property type="match status" value="1"/>
</dbReference>
<dbReference type="PANTHER" id="PTHR10155:SF9">
    <property type="entry name" value="CYTOKINE-INDUCIBLE SH2-CONTAINING PROTEIN"/>
    <property type="match status" value="1"/>
</dbReference>
<evidence type="ECO:0000256" key="6">
    <source>
        <dbReference type="ARBA" id="ARBA00022999"/>
    </source>
</evidence>
<dbReference type="PROSITE" id="PS50001">
    <property type="entry name" value="SH2"/>
    <property type="match status" value="1"/>
</dbReference>
<sequence>MQMAVFFWFWRTFAIYQLLFCLLCYQRFNTAMIHHCFPPFFEYFIQDLLTEMGKNKHTDNLSTKYLNGCLMLLLYYNHQGCCQSAMVARAMSLFRQEKDKGSCCPPAPPAAWGPSEDYRSITATFRYLETSGWYWGPTSVSDAQEALLRKSEGTFLMRDSNHPKHMLTLSVKTCCGPTSVRIEYSRGSFWLDSIAAGQLRTQTFPDVVSLVQHYMTLGHVPQSHTHSDMYQRAKPDPSGDAARGCDVPLKLMFPLHKPGGFPSLRHLTRLAINRHASCPDQLPLPKLLLRYLQDYPFHI</sequence>
<keyword evidence="3" id="KW-0341">Growth regulation</keyword>
<feature type="domain" description="SH2" evidence="9">
    <location>
        <begin position="133"/>
        <end position="214"/>
    </location>
</feature>
<evidence type="ECO:0000256" key="7">
    <source>
        <dbReference type="PROSITE-ProRule" id="PRU00191"/>
    </source>
</evidence>
<keyword evidence="8" id="KW-0472">Membrane</keyword>
<protein>
    <recommendedName>
        <fullName evidence="2">Cytokine-inducible SH2-containing protein</fullName>
    </recommendedName>
</protein>
<keyword evidence="8" id="KW-0812">Transmembrane</keyword>
<evidence type="ECO:0000313" key="11">
    <source>
        <dbReference type="Ensembl" id="ENSTRUP00000068074.1"/>
    </source>
</evidence>
<evidence type="ECO:0000259" key="9">
    <source>
        <dbReference type="PROSITE" id="PS50001"/>
    </source>
</evidence>
<dbReference type="Gene3D" id="1.10.750.20">
    <property type="entry name" value="SOCS box"/>
    <property type="match status" value="1"/>
</dbReference>
<feature type="domain" description="SOCS box" evidence="10">
    <location>
        <begin position="250"/>
        <end position="298"/>
    </location>
</feature>
<reference evidence="11 12" key="1">
    <citation type="journal article" date="2011" name="Genome Biol. Evol.">
        <title>Integration of the genetic map and genome assembly of fugu facilitates insights into distinct features of genome evolution in teleosts and mammals.</title>
        <authorList>
            <person name="Kai W."/>
            <person name="Kikuchi K."/>
            <person name="Tohari S."/>
            <person name="Chew A.K."/>
            <person name="Tay A."/>
            <person name="Fujiwara A."/>
            <person name="Hosoya S."/>
            <person name="Suetake H."/>
            <person name="Naruse K."/>
            <person name="Brenner S."/>
            <person name="Suzuki Y."/>
            <person name="Venkatesh B."/>
        </authorList>
    </citation>
    <scope>NUCLEOTIDE SEQUENCE [LARGE SCALE GENOMIC DNA]</scope>
</reference>
<dbReference type="Gene3D" id="3.30.505.10">
    <property type="entry name" value="SH2 domain"/>
    <property type="match status" value="1"/>
</dbReference>
<dbReference type="InterPro" id="IPR036860">
    <property type="entry name" value="SH2_dom_sf"/>
</dbReference>
<dbReference type="SMART" id="SM00252">
    <property type="entry name" value="SH2"/>
    <property type="match status" value="1"/>
</dbReference>
<dbReference type="SMART" id="SM00253">
    <property type="entry name" value="SOCS"/>
    <property type="match status" value="1"/>
</dbReference>
<dbReference type="UniPathway" id="UPA00143"/>
<dbReference type="Ensembl" id="ENSTRUT00000088330.1">
    <property type="protein sequence ID" value="ENSTRUP00000068074.1"/>
    <property type="gene ID" value="ENSTRUG00000012004.3"/>
</dbReference>
<keyword evidence="6 7" id="KW-0727">SH2 domain</keyword>
<organism evidence="11 12">
    <name type="scientific">Takifugu rubripes</name>
    <name type="common">Japanese pufferfish</name>
    <name type="synonym">Fugu rubripes</name>
    <dbReference type="NCBI Taxonomy" id="31033"/>
    <lineage>
        <taxon>Eukaryota</taxon>
        <taxon>Metazoa</taxon>
        <taxon>Chordata</taxon>
        <taxon>Craniata</taxon>
        <taxon>Vertebrata</taxon>
        <taxon>Euteleostomi</taxon>
        <taxon>Actinopterygii</taxon>
        <taxon>Neopterygii</taxon>
        <taxon>Teleostei</taxon>
        <taxon>Neoteleostei</taxon>
        <taxon>Acanthomorphata</taxon>
        <taxon>Eupercaria</taxon>
        <taxon>Tetraodontiformes</taxon>
        <taxon>Tetradontoidea</taxon>
        <taxon>Tetraodontidae</taxon>
        <taxon>Takifugu</taxon>
    </lineage>
</organism>
<dbReference type="InterPro" id="IPR001496">
    <property type="entry name" value="SOCS_box"/>
</dbReference>
<accession>A0A674N468</accession>
<evidence type="ECO:0000256" key="3">
    <source>
        <dbReference type="ARBA" id="ARBA00022604"/>
    </source>
</evidence>
<reference evidence="11" key="2">
    <citation type="submission" date="2025-08" db="UniProtKB">
        <authorList>
            <consortium name="Ensembl"/>
        </authorList>
    </citation>
    <scope>IDENTIFICATION</scope>
</reference>
<dbReference type="InterPro" id="IPR036036">
    <property type="entry name" value="SOCS_box-like_dom_sf"/>
</dbReference>
<feature type="transmembrane region" description="Helical" evidence="8">
    <location>
        <begin position="6"/>
        <end position="25"/>
    </location>
</feature>
<evidence type="ECO:0000256" key="2">
    <source>
        <dbReference type="ARBA" id="ARBA00021548"/>
    </source>
</evidence>
<dbReference type="CDD" id="cd10718">
    <property type="entry name" value="SH2_CIS"/>
    <property type="match status" value="1"/>
</dbReference>